<gene>
    <name evidence="8" type="ORF">DJ019_15710</name>
</gene>
<dbReference type="OrthoDB" id="9788334at2"/>
<keyword evidence="4 6" id="KW-0975">Bacterial flagellum</keyword>
<keyword evidence="8" id="KW-0966">Cell projection</keyword>
<dbReference type="PIRSF" id="PIRSF002889">
    <property type="entry name" value="Rod_FlgB"/>
    <property type="match status" value="1"/>
</dbReference>
<dbReference type="GO" id="GO:0071973">
    <property type="term" value="P:bacterial-type flagellum-dependent cell motility"/>
    <property type="evidence" value="ECO:0007669"/>
    <property type="project" value="InterPro"/>
</dbReference>
<organism evidence="8 9">
    <name type="scientific">Phenylobacterium kunshanense</name>
    <dbReference type="NCBI Taxonomy" id="1445034"/>
    <lineage>
        <taxon>Bacteria</taxon>
        <taxon>Pseudomonadati</taxon>
        <taxon>Pseudomonadota</taxon>
        <taxon>Alphaproteobacteria</taxon>
        <taxon>Caulobacterales</taxon>
        <taxon>Caulobacteraceae</taxon>
        <taxon>Phenylobacterium</taxon>
    </lineage>
</organism>
<evidence type="ECO:0000313" key="8">
    <source>
        <dbReference type="EMBL" id="RAK63699.1"/>
    </source>
</evidence>
<feature type="region of interest" description="Disordered" evidence="7">
    <location>
        <begin position="76"/>
        <end position="100"/>
    </location>
</feature>
<dbReference type="GO" id="GO:0030694">
    <property type="term" value="C:bacterial-type flagellum basal body, rod"/>
    <property type="evidence" value="ECO:0007669"/>
    <property type="project" value="InterPro"/>
</dbReference>
<keyword evidence="9" id="KW-1185">Reference proteome</keyword>
<evidence type="ECO:0000256" key="1">
    <source>
        <dbReference type="ARBA" id="ARBA00004117"/>
    </source>
</evidence>
<evidence type="ECO:0000256" key="4">
    <source>
        <dbReference type="ARBA" id="ARBA00023143"/>
    </source>
</evidence>
<comment type="subcellular location">
    <subcellularLocation>
        <location evidence="1 6">Bacterial flagellum basal body</location>
    </subcellularLocation>
</comment>
<evidence type="ECO:0000256" key="7">
    <source>
        <dbReference type="SAM" id="MobiDB-lite"/>
    </source>
</evidence>
<name>A0A328BA80_9CAUL</name>
<evidence type="ECO:0000256" key="2">
    <source>
        <dbReference type="ARBA" id="ARBA00009677"/>
    </source>
</evidence>
<comment type="subunit">
    <text evidence="6">The basal body constitutes a major portion of the flagellar organelle and consists of a number of rings mounted on a central rod.</text>
</comment>
<evidence type="ECO:0000313" key="9">
    <source>
        <dbReference type="Proteomes" id="UP000249524"/>
    </source>
</evidence>
<dbReference type="Proteomes" id="UP000249524">
    <property type="component" value="Unassembled WGS sequence"/>
</dbReference>
<evidence type="ECO:0000256" key="5">
    <source>
        <dbReference type="ARBA" id="ARBA00024934"/>
    </source>
</evidence>
<keyword evidence="8" id="KW-0282">Flagellum</keyword>
<keyword evidence="8" id="KW-0969">Cilium</keyword>
<comment type="caution">
    <text evidence="8">The sequence shown here is derived from an EMBL/GenBank/DDBJ whole genome shotgun (WGS) entry which is preliminary data.</text>
</comment>
<dbReference type="RefSeq" id="WP_111277009.1">
    <property type="nucleotide sequence ID" value="NZ_QFYS01000007.1"/>
</dbReference>
<reference evidence="8 9" key="1">
    <citation type="submission" date="2018-05" db="EMBL/GenBank/DDBJ databases">
        <authorList>
            <person name="Lanie J.A."/>
            <person name="Ng W.-L."/>
            <person name="Kazmierczak K.M."/>
            <person name="Andrzejewski T.M."/>
            <person name="Davidsen T.M."/>
            <person name="Wayne K.J."/>
            <person name="Tettelin H."/>
            <person name="Glass J.I."/>
            <person name="Rusch D."/>
            <person name="Podicherti R."/>
            <person name="Tsui H.-C.T."/>
            <person name="Winkler M.E."/>
        </authorList>
    </citation>
    <scope>NUCLEOTIDE SEQUENCE [LARGE SCALE GENOMIC DNA]</scope>
    <source>
        <strain evidence="8 9">BUT-10</strain>
    </source>
</reference>
<dbReference type="AlphaFoldDB" id="A0A328BA80"/>
<dbReference type="EMBL" id="QFYS01000007">
    <property type="protein sequence ID" value="RAK63699.1"/>
    <property type="molecule type" value="Genomic_DNA"/>
</dbReference>
<evidence type="ECO:0000256" key="6">
    <source>
        <dbReference type="PIRNR" id="PIRNR002889"/>
    </source>
</evidence>
<comment type="similarity">
    <text evidence="2 6">Belongs to the flagella basal body rod proteins family.</text>
</comment>
<protein>
    <recommendedName>
        <fullName evidence="3 6">Flagellar basal body rod protein FlgB</fullName>
    </recommendedName>
</protein>
<proteinExistence type="inferred from homology"/>
<sequence length="145" mass="15944">MNLAEIPLFAMLRGRLGHLGERQKLIAQNVANTDTARYVPEDLKPYSFDARVQKRLQMTQASSGAQMMAATHMSHMASRNPRPPGGGYKTVKSPGSETTLNGNSVVLEEEMIKMSDARMQYDAAISFYQKSLGLLRMAARAPGRG</sequence>
<evidence type="ECO:0000256" key="3">
    <source>
        <dbReference type="ARBA" id="ARBA00014376"/>
    </source>
</evidence>
<comment type="function">
    <text evidence="5 6">Structural component of flagellum, the bacterial motility apparatus. Part of the rod structure of flagellar basal body.</text>
</comment>
<accession>A0A328BA80</accession>
<dbReference type="InterPro" id="IPR006300">
    <property type="entry name" value="FlgB"/>
</dbReference>